<evidence type="ECO:0000256" key="11">
    <source>
        <dbReference type="RuleBase" id="RU361241"/>
    </source>
</evidence>
<organism evidence="15 16">
    <name type="scientific">Mycolicibacterium agri</name>
    <name type="common">Mycobacterium agri</name>
    <dbReference type="NCBI Taxonomy" id="36811"/>
    <lineage>
        <taxon>Bacteria</taxon>
        <taxon>Bacillati</taxon>
        <taxon>Actinomycetota</taxon>
        <taxon>Actinomycetes</taxon>
        <taxon>Mycobacteriales</taxon>
        <taxon>Mycobacteriaceae</taxon>
        <taxon>Mycolicibacterium</taxon>
    </lineage>
</organism>
<feature type="domain" description="O-acyltransferase WSD1-like N-terminal" evidence="13">
    <location>
        <begin position="102"/>
        <end position="365"/>
    </location>
</feature>
<feature type="domain" description="O-acyltransferase WSD1 C-terminal" evidence="14">
    <location>
        <begin position="405"/>
        <end position="552"/>
    </location>
</feature>
<dbReference type="UniPathway" id="UPA00282"/>
<evidence type="ECO:0000313" key="16">
    <source>
        <dbReference type="Proteomes" id="UP000220914"/>
    </source>
</evidence>
<evidence type="ECO:0000256" key="1">
    <source>
        <dbReference type="ARBA" id="ARBA00004771"/>
    </source>
</evidence>
<dbReference type="InterPro" id="IPR009721">
    <property type="entry name" value="O-acyltransferase_WSD1_C"/>
</dbReference>
<dbReference type="GO" id="GO:0051701">
    <property type="term" value="P:biological process involved in interaction with host"/>
    <property type="evidence" value="ECO:0007669"/>
    <property type="project" value="TreeGrafter"/>
</dbReference>
<reference evidence="15 16" key="1">
    <citation type="submission" date="2017-10" db="EMBL/GenBank/DDBJ databases">
        <title>The new phylogeny of genus Mycobacterium.</title>
        <authorList>
            <person name="Tortoli E."/>
            <person name="Trovato A."/>
            <person name="Cirillo D.M."/>
        </authorList>
    </citation>
    <scope>NUCLEOTIDE SEQUENCE [LARGE SCALE GENOMIC DNA]</scope>
    <source>
        <strain evidence="15 16">CCUG37673</strain>
    </source>
</reference>
<comment type="similarity">
    <text evidence="3 11">Belongs to the long-chain O-acyltransferase family.</text>
</comment>
<dbReference type="PANTHER" id="PTHR31650:SF1">
    <property type="entry name" value="WAX ESTER SYNTHASE_DIACYLGLYCEROL ACYLTRANSFERASE 4-RELATED"/>
    <property type="match status" value="1"/>
</dbReference>
<dbReference type="InterPro" id="IPR014292">
    <property type="entry name" value="Acyl_transf_WS/DGAT"/>
</dbReference>
<keyword evidence="6 11" id="KW-0808">Transferase</keyword>
<feature type="region of interest" description="Disordered" evidence="12">
    <location>
        <begin position="1"/>
        <end position="31"/>
    </location>
</feature>
<comment type="caution">
    <text evidence="15">The sequence shown here is derived from an EMBL/GenBank/DDBJ whole genome shotgun (WGS) entry which is preliminary data.</text>
</comment>
<evidence type="ECO:0000256" key="12">
    <source>
        <dbReference type="SAM" id="MobiDB-lite"/>
    </source>
</evidence>
<keyword evidence="8 11" id="KW-0443">Lipid metabolism</keyword>
<gene>
    <name evidence="15" type="ORF">CQY20_24980</name>
</gene>
<dbReference type="GO" id="GO:0006071">
    <property type="term" value="P:glycerol metabolic process"/>
    <property type="evidence" value="ECO:0007669"/>
    <property type="project" value="UniProtKB-KW"/>
</dbReference>
<dbReference type="OrthoDB" id="9810950at2"/>
<dbReference type="NCBIfam" id="TIGR02946">
    <property type="entry name" value="acyl_WS_DGAT"/>
    <property type="match status" value="1"/>
</dbReference>
<evidence type="ECO:0000256" key="9">
    <source>
        <dbReference type="ARBA" id="ARBA00023315"/>
    </source>
</evidence>
<dbReference type="GO" id="GO:0071731">
    <property type="term" value="P:response to nitric oxide"/>
    <property type="evidence" value="ECO:0007669"/>
    <property type="project" value="TreeGrafter"/>
</dbReference>
<comment type="pathway">
    <text evidence="2">Lipid metabolism.</text>
</comment>
<evidence type="ECO:0000256" key="5">
    <source>
        <dbReference type="ARBA" id="ARBA00022516"/>
    </source>
</evidence>
<dbReference type="GO" id="GO:0019432">
    <property type="term" value="P:triglyceride biosynthetic process"/>
    <property type="evidence" value="ECO:0007669"/>
    <property type="project" value="UniProtKB-UniPathway"/>
</dbReference>
<dbReference type="PANTHER" id="PTHR31650">
    <property type="entry name" value="O-ACYLTRANSFERASE (WSD1-LIKE) FAMILY PROTEIN"/>
    <property type="match status" value="1"/>
</dbReference>
<comment type="pathway">
    <text evidence="1 11">Glycerolipid metabolism; triacylglycerol biosynthesis.</text>
</comment>
<sequence>MRRGCGSRKTISPGRGGENQPAGSLLSGPRPATRLIVPLRSSRPRLTVSFTSQLYKGAVDCHGRVDISTNRACRTGRRSAIAGTEVDRSRESSTDGVGVKRLNGVDALMLYTETPEVHMHTLKIGVLDVSRVSGGFSFDLFREVAFPRLQAMAPLRYQLVDIPLKLHHPMWVVNDHIDFDYHVRRARVPAPGGRRELDQLIGEIASTPLDRSRPLWEMYVAEGLADDRVAIIEKVHHVLADGMASANQMARAIAPHGPSEVIGMLDEPDIARTRAALLKAAAGDHVGLIRKLPPLMRETATGVSRVRRRAKERGRHPDLARNFAPPDCFLSHVVTPGRRFATAPLALADVKETGRALGVTVNDMVLAMAAGALRTLLLRYDGKADEPLIAGVPISTNPSRDRLAGNEFTYMTPSLAVHVDDPLERVRLTATATAIAKENHQLLGPMLLPAWMSYLPPALAPPFFRTQARRLESASVMNLTISNVPGPRERGVIEGAVVSEIYSVGPVVSGSGMNITVWSYVDQLAISVLTDDRTLDDPHEATDAMLDAFTEIRAAAGITGDLTPVGETLPLAAAT</sequence>
<evidence type="ECO:0000256" key="3">
    <source>
        <dbReference type="ARBA" id="ARBA00009587"/>
    </source>
</evidence>
<evidence type="ECO:0000256" key="2">
    <source>
        <dbReference type="ARBA" id="ARBA00005189"/>
    </source>
</evidence>
<evidence type="ECO:0000256" key="8">
    <source>
        <dbReference type="ARBA" id="ARBA00023098"/>
    </source>
</evidence>
<evidence type="ECO:0000256" key="6">
    <source>
        <dbReference type="ARBA" id="ARBA00022679"/>
    </source>
</evidence>
<evidence type="ECO:0000256" key="4">
    <source>
        <dbReference type="ARBA" id="ARBA00013244"/>
    </source>
</evidence>
<protein>
    <recommendedName>
        <fullName evidence="4 11">Diacylglycerol O-acyltransferase</fullName>
        <ecNumber evidence="4 11">2.3.1.20</ecNumber>
    </recommendedName>
</protein>
<dbReference type="Proteomes" id="UP000220914">
    <property type="component" value="Unassembled WGS sequence"/>
</dbReference>
<dbReference type="InterPro" id="IPR045034">
    <property type="entry name" value="O-acyltransferase_WSD1-like"/>
</dbReference>
<proteinExistence type="inferred from homology"/>
<evidence type="ECO:0000256" key="7">
    <source>
        <dbReference type="ARBA" id="ARBA00022798"/>
    </source>
</evidence>
<dbReference type="Pfam" id="PF06974">
    <property type="entry name" value="WS_DGAT_C"/>
    <property type="match status" value="1"/>
</dbReference>
<keyword evidence="5 11" id="KW-0444">Lipid biosynthesis</keyword>
<name>A0A2A7MSJ7_MYCAG</name>
<dbReference type="EMBL" id="PDCP01000061">
    <property type="protein sequence ID" value="PEG34539.1"/>
    <property type="molecule type" value="Genomic_DNA"/>
</dbReference>
<dbReference type="GO" id="GO:0001666">
    <property type="term" value="P:response to hypoxia"/>
    <property type="evidence" value="ECO:0007669"/>
    <property type="project" value="TreeGrafter"/>
</dbReference>
<dbReference type="AlphaFoldDB" id="A0A2A7MSJ7"/>
<keyword evidence="16" id="KW-1185">Reference proteome</keyword>
<dbReference type="GO" id="GO:0004144">
    <property type="term" value="F:diacylglycerol O-acyltransferase activity"/>
    <property type="evidence" value="ECO:0007669"/>
    <property type="project" value="UniProtKB-EC"/>
</dbReference>
<dbReference type="Pfam" id="PF03007">
    <property type="entry name" value="WS_DGAT_cat"/>
    <property type="match status" value="1"/>
</dbReference>
<evidence type="ECO:0000259" key="13">
    <source>
        <dbReference type="Pfam" id="PF03007"/>
    </source>
</evidence>
<comment type="catalytic activity">
    <reaction evidence="10 11">
        <text>an acyl-CoA + a 1,2-diacyl-sn-glycerol = a triacyl-sn-glycerol + CoA</text>
        <dbReference type="Rhea" id="RHEA:10868"/>
        <dbReference type="ChEBI" id="CHEBI:17815"/>
        <dbReference type="ChEBI" id="CHEBI:57287"/>
        <dbReference type="ChEBI" id="CHEBI:58342"/>
        <dbReference type="ChEBI" id="CHEBI:64615"/>
        <dbReference type="EC" id="2.3.1.20"/>
    </reaction>
</comment>
<evidence type="ECO:0000313" key="15">
    <source>
        <dbReference type="EMBL" id="PEG34539.1"/>
    </source>
</evidence>
<keyword evidence="9 11" id="KW-0012">Acyltransferase</keyword>
<dbReference type="GO" id="GO:0005886">
    <property type="term" value="C:plasma membrane"/>
    <property type="evidence" value="ECO:0007669"/>
    <property type="project" value="TreeGrafter"/>
</dbReference>
<evidence type="ECO:0000259" key="14">
    <source>
        <dbReference type="Pfam" id="PF06974"/>
    </source>
</evidence>
<accession>A0A2A7MSJ7</accession>
<dbReference type="InterPro" id="IPR004255">
    <property type="entry name" value="O-acyltransferase_WSD1_N"/>
</dbReference>
<evidence type="ECO:0000256" key="10">
    <source>
        <dbReference type="ARBA" id="ARBA00048109"/>
    </source>
</evidence>
<keyword evidence="7 11" id="KW-0319">Glycerol metabolism</keyword>
<dbReference type="SUPFAM" id="SSF52777">
    <property type="entry name" value="CoA-dependent acyltransferases"/>
    <property type="match status" value="1"/>
</dbReference>
<dbReference type="EC" id="2.3.1.20" evidence="4 11"/>